<evidence type="ECO:0000313" key="3">
    <source>
        <dbReference type="Proteomes" id="UP001153712"/>
    </source>
</evidence>
<dbReference type="Pfam" id="PF02958">
    <property type="entry name" value="EcKL"/>
    <property type="match status" value="1"/>
</dbReference>
<feature type="domain" description="CHK kinase-like" evidence="1">
    <location>
        <begin position="127"/>
        <end position="326"/>
    </location>
</feature>
<organism evidence="2 3">
    <name type="scientific">Phyllotreta striolata</name>
    <name type="common">Striped flea beetle</name>
    <name type="synonym">Crioceris striolata</name>
    <dbReference type="NCBI Taxonomy" id="444603"/>
    <lineage>
        <taxon>Eukaryota</taxon>
        <taxon>Metazoa</taxon>
        <taxon>Ecdysozoa</taxon>
        <taxon>Arthropoda</taxon>
        <taxon>Hexapoda</taxon>
        <taxon>Insecta</taxon>
        <taxon>Pterygota</taxon>
        <taxon>Neoptera</taxon>
        <taxon>Endopterygota</taxon>
        <taxon>Coleoptera</taxon>
        <taxon>Polyphaga</taxon>
        <taxon>Cucujiformia</taxon>
        <taxon>Chrysomeloidea</taxon>
        <taxon>Chrysomelidae</taxon>
        <taxon>Galerucinae</taxon>
        <taxon>Alticini</taxon>
        <taxon>Phyllotreta</taxon>
    </lineage>
</organism>
<dbReference type="AlphaFoldDB" id="A0A9N9TUY0"/>
<dbReference type="SMART" id="SM00587">
    <property type="entry name" value="CHK"/>
    <property type="match status" value="1"/>
</dbReference>
<name>A0A9N9TUY0_PHYSR</name>
<evidence type="ECO:0000259" key="1">
    <source>
        <dbReference type="SMART" id="SM00587"/>
    </source>
</evidence>
<dbReference type="InterPro" id="IPR015897">
    <property type="entry name" value="CHK_kinase-like"/>
</dbReference>
<dbReference type="InterPro" id="IPR011009">
    <property type="entry name" value="Kinase-like_dom_sf"/>
</dbReference>
<dbReference type="EMBL" id="OU900099">
    <property type="protein sequence ID" value="CAG9863300.1"/>
    <property type="molecule type" value="Genomic_DNA"/>
</dbReference>
<proteinExistence type="predicted"/>
<gene>
    <name evidence="2" type="ORF">PHYEVI_LOCUS9596</name>
</gene>
<dbReference type="PANTHER" id="PTHR11012:SF30">
    <property type="entry name" value="PROTEIN KINASE-LIKE DOMAIN-CONTAINING"/>
    <property type="match status" value="1"/>
</dbReference>
<dbReference type="OrthoDB" id="8250698at2759"/>
<dbReference type="InterPro" id="IPR004119">
    <property type="entry name" value="EcKL"/>
</dbReference>
<dbReference type="Gene3D" id="3.90.1200.10">
    <property type="match status" value="1"/>
</dbReference>
<evidence type="ECO:0000313" key="2">
    <source>
        <dbReference type="EMBL" id="CAG9863300.1"/>
    </source>
</evidence>
<reference evidence="2" key="1">
    <citation type="submission" date="2022-01" db="EMBL/GenBank/DDBJ databases">
        <authorList>
            <person name="King R."/>
        </authorList>
    </citation>
    <scope>NUCLEOTIDE SEQUENCE</scope>
</reference>
<dbReference type="Proteomes" id="UP001153712">
    <property type="component" value="Chromosome 6"/>
</dbReference>
<keyword evidence="3" id="KW-1185">Reference proteome</keyword>
<dbReference type="SUPFAM" id="SSF56112">
    <property type="entry name" value="Protein kinase-like (PK-like)"/>
    <property type="match status" value="1"/>
</dbReference>
<sequence>MDSRANEIQKWMKEIMASKGISNYKVQLADTTAKGDGYVGDIIFLKVTADGGSDNEKVYDMVIKTAKEDDKLREACPIGDAYLREITVYKEIFPVLEAFQEEYAVKKRFSHYAKVYKSITEDKKETLIMQNMKSLGFELHDRTVPQNTDHLLFVYRTYAKLHGASLALKAKKPEVFRQLSAIMQDAFTAFFTESQLLRSIQLSHVNALKLLRKNGLEHMARKIEQATGSMEEMIKSMSVLNGKDDEKEGVIVHGDCWNSNMMFKYKDGDKSRPIDIIYLDFQLSRVTTPIVDLSYYLYSVADKPDLDRIDYLFEEYHKELTEYLRQYGLNADDFYTLERLKTSWRTYGLFGLGLGTFLTRVQLCKDDEVMDLTGSIADGSMIVDEFPDIEKQEECDRRVLNLHKHFYERFLM</sequence>
<protein>
    <recommendedName>
        <fullName evidence="1">CHK kinase-like domain-containing protein</fullName>
    </recommendedName>
</protein>
<dbReference type="PANTHER" id="PTHR11012">
    <property type="entry name" value="PROTEIN KINASE-LIKE DOMAIN-CONTAINING"/>
    <property type="match status" value="1"/>
</dbReference>
<accession>A0A9N9TUY0</accession>